<evidence type="ECO:0000259" key="1">
    <source>
        <dbReference type="Pfam" id="PF07714"/>
    </source>
</evidence>
<evidence type="ECO:0000313" key="2">
    <source>
        <dbReference type="EMBL" id="VDN37999.1"/>
    </source>
</evidence>
<feature type="domain" description="Serine-threonine/tyrosine-protein kinase catalytic" evidence="1">
    <location>
        <begin position="24"/>
        <end position="91"/>
    </location>
</feature>
<accession>A0A3P7RAU8</accession>
<proteinExistence type="predicted"/>
<protein>
    <recommendedName>
        <fullName evidence="1">Serine-threonine/tyrosine-protein kinase catalytic domain-containing protein</fullName>
    </recommendedName>
</protein>
<keyword evidence="3" id="KW-1185">Reference proteome</keyword>
<organism evidence="2 3">
    <name type="scientific">Cylicostephanus goldi</name>
    <name type="common">Nematode worm</name>
    <dbReference type="NCBI Taxonomy" id="71465"/>
    <lineage>
        <taxon>Eukaryota</taxon>
        <taxon>Metazoa</taxon>
        <taxon>Ecdysozoa</taxon>
        <taxon>Nematoda</taxon>
        <taxon>Chromadorea</taxon>
        <taxon>Rhabditida</taxon>
        <taxon>Rhabditina</taxon>
        <taxon>Rhabditomorpha</taxon>
        <taxon>Strongyloidea</taxon>
        <taxon>Strongylidae</taxon>
        <taxon>Cylicostephanus</taxon>
    </lineage>
</organism>
<dbReference type="SUPFAM" id="SSF56112">
    <property type="entry name" value="Protein kinase-like (PK-like)"/>
    <property type="match status" value="1"/>
</dbReference>
<dbReference type="InterPro" id="IPR011009">
    <property type="entry name" value="Kinase-like_dom_sf"/>
</dbReference>
<dbReference type="EMBL" id="UYRV01133280">
    <property type="protein sequence ID" value="VDN37999.1"/>
    <property type="molecule type" value="Genomic_DNA"/>
</dbReference>
<dbReference type="InterPro" id="IPR001245">
    <property type="entry name" value="Ser-Thr/Tyr_kinase_cat_dom"/>
</dbReference>
<gene>
    <name evidence="2" type="ORF">CGOC_LOCUS13611</name>
</gene>
<dbReference type="Gene3D" id="3.30.200.20">
    <property type="entry name" value="Phosphorylase Kinase, domain 1"/>
    <property type="match status" value="1"/>
</dbReference>
<dbReference type="Proteomes" id="UP000271889">
    <property type="component" value="Unassembled WGS sequence"/>
</dbReference>
<dbReference type="OrthoDB" id="1924287at2759"/>
<dbReference type="GO" id="GO:0004672">
    <property type="term" value="F:protein kinase activity"/>
    <property type="evidence" value="ECO:0007669"/>
    <property type="project" value="InterPro"/>
</dbReference>
<reference evidence="2 3" key="1">
    <citation type="submission" date="2018-11" db="EMBL/GenBank/DDBJ databases">
        <authorList>
            <consortium name="Pathogen Informatics"/>
        </authorList>
    </citation>
    <scope>NUCLEOTIDE SEQUENCE [LARGE SCALE GENOMIC DNA]</scope>
</reference>
<evidence type="ECO:0000313" key="3">
    <source>
        <dbReference type="Proteomes" id="UP000271889"/>
    </source>
</evidence>
<sequence length="97" mass="11272">MVRPIYRPKWLIKHAACTFDIHKDLIGKGNFCQVYRGMYEREANDIVQVAIKICHGASVETVTEESKQARESMIHEAHLMSFYVHKNVIQVWPCTPK</sequence>
<dbReference type="Pfam" id="PF07714">
    <property type="entry name" value="PK_Tyr_Ser-Thr"/>
    <property type="match status" value="1"/>
</dbReference>
<dbReference type="AlphaFoldDB" id="A0A3P7RAU8"/>
<name>A0A3P7RAU8_CYLGO</name>